<dbReference type="Pfam" id="PF13430">
    <property type="entry name" value="DUF4112"/>
    <property type="match status" value="1"/>
</dbReference>
<proteinExistence type="predicted"/>
<keyword evidence="1" id="KW-0812">Transmembrane</keyword>
<comment type="caution">
    <text evidence="2">The sequence shown here is derived from an EMBL/GenBank/DDBJ whole genome shotgun (WGS) entry which is preliminary data.</text>
</comment>
<sequence length="136" mass="15103">MNQAKAPKELLQAQKLANTLDTAIKVPFIPFKFGLDSIVGLIPGIGDAVMMAAAMRIVYLGKKLGMPKPLITKMVRNAALDFGIGFVPFVGDVVDFFYKANRANVKIMEKWWLQENQAQLDANTTQSLESWQQKTS</sequence>
<dbReference type="PANTHER" id="PTHR35519">
    <property type="entry name" value="MEMBRANE PROTEINS"/>
    <property type="match status" value="1"/>
</dbReference>
<dbReference type="PANTHER" id="PTHR35519:SF2">
    <property type="entry name" value="PH DOMAIN PROTEIN"/>
    <property type="match status" value="1"/>
</dbReference>
<dbReference type="EMBL" id="JAATNW010000006">
    <property type="protein sequence ID" value="NMH60932.1"/>
    <property type="molecule type" value="Genomic_DNA"/>
</dbReference>
<keyword evidence="1" id="KW-1133">Transmembrane helix</keyword>
<reference evidence="2 3" key="1">
    <citation type="submission" date="2020-03" db="EMBL/GenBank/DDBJ databases">
        <title>Alteromonas ponticola sp. nov., isolated from seawater.</title>
        <authorList>
            <person name="Yoon J.-H."/>
            <person name="Kim Y.-O."/>
        </authorList>
    </citation>
    <scope>NUCLEOTIDE SEQUENCE [LARGE SCALE GENOMIC DNA]</scope>
    <source>
        <strain evidence="2 3">MYP5</strain>
    </source>
</reference>
<protein>
    <submittedName>
        <fullName evidence="2">DUF4112 domain-containing protein</fullName>
    </submittedName>
</protein>
<dbReference type="Proteomes" id="UP000709336">
    <property type="component" value="Unassembled WGS sequence"/>
</dbReference>
<gene>
    <name evidence="2" type="ORF">HCJ96_12915</name>
</gene>
<evidence type="ECO:0000256" key="1">
    <source>
        <dbReference type="SAM" id="Phobius"/>
    </source>
</evidence>
<organism evidence="2 3">
    <name type="scientific">Alteromonas ponticola</name>
    <dbReference type="NCBI Taxonomy" id="2720613"/>
    <lineage>
        <taxon>Bacteria</taxon>
        <taxon>Pseudomonadati</taxon>
        <taxon>Pseudomonadota</taxon>
        <taxon>Gammaproteobacteria</taxon>
        <taxon>Alteromonadales</taxon>
        <taxon>Alteromonadaceae</taxon>
        <taxon>Alteromonas/Salinimonas group</taxon>
        <taxon>Alteromonas</taxon>
    </lineage>
</organism>
<keyword evidence="3" id="KW-1185">Reference proteome</keyword>
<evidence type="ECO:0000313" key="2">
    <source>
        <dbReference type="EMBL" id="NMH60932.1"/>
    </source>
</evidence>
<dbReference type="RefSeq" id="WP_169211473.1">
    <property type="nucleotide sequence ID" value="NZ_JAATNW010000006.1"/>
</dbReference>
<name>A0ABX1R3C0_9ALTE</name>
<keyword evidence="1" id="KW-0472">Membrane</keyword>
<accession>A0ABX1R3C0</accession>
<evidence type="ECO:0000313" key="3">
    <source>
        <dbReference type="Proteomes" id="UP000709336"/>
    </source>
</evidence>
<feature type="transmembrane region" description="Helical" evidence="1">
    <location>
        <begin position="38"/>
        <end position="59"/>
    </location>
</feature>
<dbReference type="InterPro" id="IPR025187">
    <property type="entry name" value="DUF4112"/>
</dbReference>